<evidence type="ECO:0000313" key="1">
    <source>
        <dbReference type="EMBL" id="MBP3955282.1"/>
    </source>
</evidence>
<gene>
    <name evidence="1" type="ORF">J8F10_08310</name>
</gene>
<proteinExistence type="predicted"/>
<evidence type="ECO:0008006" key="3">
    <source>
        <dbReference type="Google" id="ProtNLM"/>
    </source>
</evidence>
<dbReference type="Proteomes" id="UP000676565">
    <property type="component" value="Unassembled WGS sequence"/>
</dbReference>
<dbReference type="SUPFAM" id="SSF50182">
    <property type="entry name" value="Sm-like ribonucleoproteins"/>
    <property type="match status" value="1"/>
</dbReference>
<protein>
    <recommendedName>
        <fullName evidence="3">RNA-binding protein</fullName>
    </recommendedName>
</protein>
<sequence length="87" mass="10095">MLDELLEQKVVIDLVSPYVCLGRLVRFDEHFLELKNADLHDLRDTETTRELYVADSVATGIKRNRKRVLVRRSEVVAISKLEDVVNE</sequence>
<dbReference type="RefSeq" id="WP_210653371.1">
    <property type="nucleotide sequence ID" value="NZ_JAGKQQ010000001.1"/>
</dbReference>
<comment type="caution">
    <text evidence="1">The sequence shown here is derived from an EMBL/GenBank/DDBJ whole genome shotgun (WGS) entry which is preliminary data.</text>
</comment>
<keyword evidence="2" id="KW-1185">Reference proteome</keyword>
<evidence type="ECO:0000313" key="2">
    <source>
        <dbReference type="Proteomes" id="UP000676565"/>
    </source>
</evidence>
<organism evidence="1 2">
    <name type="scientific">Gemmata palustris</name>
    <dbReference type="NCBI Taxonomy" id="2822762"/>
    <lineage>
        <taxon>Bacteria</taxon>
        <taxon>Pseudomonadati</taxon>
        <taxon>Planctomycetota</taxon>
        <taxon>Planctomycetia</taxon>
        <taxon>Gemmatales</taxon>
        <taxon>Gemmataceae</taxon>
        <taxon>Gemmata</taxon>
    </lineage>
</organism>
<accession>A0ABS5BNI1</accession>
<dbReference type="EMBL" id="JAGKQQ010000001">
    <property type="protein sequence ID" value="MBP3955282.1"/>
    <property type="molecule type" value="Genomic_DNA"/>
</dbReference>
<dbReference type="InterPro" id="IPR010920">
    <property type="entry name" value="LSM_dom_sf"/>
</dbReference>
<reference evidence="1 2" key="1">
    <citation type="submission" date="2021-04" db="EMBL/GenBank/DDBJ databases">
        <authorList>
            <person name="Ivanova A."/>
        </authorList>
    </citation>
    <scope>NUCLEOTIDE SEQUENCE [LARGE SCALE GENOMIC DNA]</scope>
    <source>
        <strain evidence="1 2">G18</strain>
    </source>
</reference>
<name>A0ABS5BNI1_9BACT</name>